<accession>A0A346FKN9</accession>
<dbReference type="Pfam" id="PF19846">
    <property type="entry name" value="DUF6321"/>
    <property type="match status" value="1"/>
</dbReference>
<sequence>MGLLSEKIERYVEVGQTIVVNLLWRGQLYRLQMFFPGAKFPTRQEVTKQVQGIYPNAVVQTVSPTTTDPTKPTIRVAKEGWSAKYKKSIDCDNPKGFSQRAHCQGRKKMAEEKDHEVSMAHSQLDKTIENAKKLKKKLGSKEKNLPAWVQAKITDTDHNMDAASSYTEEKKKNCGCGKDPCETYGKQEVKEEGLRDWFGKSKSKDGKKGWVNVVTGDSCASDKPGEGIPKCVSSTKRASMSKKERLASAAAKRREDPGQQKKSGAAAPTMVKTDRKTRKEEMEVNEAKDKPGKGSGKKDACYTKVKSRYSVWPSAYASGALVKCRKVGAANWGNSKKEDYTYEFNDEYYDTLFEKCWKGYEKKGMKTMFGKRYPNCVKKEEVETVERLDEEEYDKLKDKKLGGYTVKDRIKDDDEKEVEELDSIANRINAIRKSIQSRKKTTTTQMNNYEPEGDMVEQATYRQRSGTDMTVPSDVYQGRPDLRRSLELRGSQLSRRERGYFKSAGGYARMQQDNQTMQQVIDRGRKNQERLSSKQVNTANWTDEKGRKVYAGNPTMRFNVKNSFEPEGEQIDEFNIIQKAMDVVDNLNRQNSKKVKDINKTLRRNATSMPKHGYFTPKENTNESAAWTRKAGKSESGGLNEKGRKSYERENPGSDLKAPSKKKGNKRRASFCARMKGMKKKLTSAKTANDPDSRINKSLRAWNC</sequence>
<feature type="compositionally biased region" description="Basic residues" evidence="1">
    <location>
        <begin position="659"/>
        <end position="669"/>
    </location>
</feature>
<dbReference type="GeneID" id="65115380"/>
<feature type="region of interest" description="Disordered" evidence="1">
    <location>
        <begin position="604"/>
        <end position="704"/>
    </location>
</feature>
<dbReference type="InterPro" id="IPR046284">
    <property type="entry name" value="DUF6321"/>
</dbReference>
<reference evidence="3" key="1">
    <citation type="submission" date="2018-07" db="EMBL/GenBank/DDBJ databases">
        <title>Complete genome sequence of the cyanophage S-PRM1 isolated from Singapore coastal waters.</title>
        <authorList>
            <person name="Chenard C."/>
            <person name="Kolundzija S."/>
            <person name="Lauro F.M."/>
        </authorList>
    </citation>
    <scope>NUCLEOTIDE SEQUENCE [LARGE SCALE GENOMIC DNA]</scope>
</reference>
<evidence type="ECO:0000259" key="2">
    <source>
        <dbReference type="Pfam" id="PF19846"/>
    </source>
</evidence>
<dbReference type="Proteomes" id="UP000259950">
    <property type="component" value="Segment"/>
</dbReference>
<dbReference type="RefSeq" id="YP_010097713.1">
    <property type="nucleotide sequence ID" value="NC_055761.1"/>
</dbReference>
<feature type="compositionally biased region" description="Basic and acidic residues" evidence="1">
    <location>
        <begin position="272"/>
        <end position="297"/>
    </location>
</feature>
<evidence type="ECO:0000313" key="3">
    <source>
        <dbReference type="EMBL" id="AXN58544.1"/>
    </source>
</evidence>
<evidence type="ECO:0000256" key="1">
    <source>
        <dbReference type="SAM" id="MobiDB-lite"/>
    </source>
</evidence>
<feature type="compositionally biased region" description="Basic and acidic residues" evidence="1">
    <location>
        <begin position="241"/>
        <end position="259"/>
    </location>
</feature>
<name>A0A346FKN9_9CAUD</name>
<protein>
    <recommendedName>
        <fullName evidence="2">DUF6321 domain-containing protein</fullName>
    </recommendedName>
</protein>
<proteinExistence type="predicted"/>
<feature type="domain" description="DUF6321" evidence="2">
    <location>
        <begin position="632"/>
        <end position="702"/>
    </location>
</feature>
<feature type="region of interest" description="Disordered" evidence="1">
    <location>
        <begin position="225"/>
        <end position="297"/>
    </location>
</feature>
<evidence type="ECO:0000313" key="4">
    <source>
        <dbReference type="Proteomes" id="UP000259950"/>
    </source>
</evidence>
<dbReference type="EMBL" id="MH629685">
    <property type="protein sequence ID" value="AXN58544.1"/>
    <property type="molecule type" value="Genomic_DNA"/>
</dbReference>
<dbReference type="KEGG" id="vg:65115380"/>
<feature type="compositionally biased region" description="Basic and acidic residues" evidence="1">
    <location>
        <begin position="641"/>
        <end position="652"/>
    </location>
</feature>
<keyword evidence="4" id="KW-1185">Reference proteome</keyword>
<organism evidence="3">
    <name type="scientific">Synechococcus virus S-PRM1</name>
    <dbReference type="NCBI Taxonomy" id="2100130"/>
    <lineage>
        <taxon>Viruses</taxon>
        <taxon>Duplodnaviria</taxon>
        <taxon>Heunggongvirae</taxon>
        <taxon>Uroviricota</taxon>
        <taxon>Caudoviricetes</taxon>
        <taxon>Pantevenvirales</taxon>
        <taxon>Kyanoviridae</taxon>
        <taxon>Makelovirus</taxon>
        <taxon>Makelovirus prm1</taxon>
    </lineage>
</organism>